<dbReference type="Proteomes" id="UP001149165">
    <property type="component" value="Unassembled WGS sequence"/>
</dbReference>
<name>A0A9W9FIF2_9EURO</name>
<organism evidence="2 3">
    <name type="scientific">Penicillium angulare</name>
    <dbReference type="NCBI Taxonomy" id="116970"/>
    <lineage>
        <taxon>Eukaryota</taxon>
        <taxon>Fungi</taxon>
        <taxon>Dikarya</taxon>
        <taxon>Ascomycota</taxon>
        <taxon>Pezizomycotina</taxon>
        <taxon>Eurotiomycetes</taxon>
        <taxon>Eurotiomycetidae</taxon>
        <taxon>Eurotiales</taxon>
        <taxon>Aspergillaceae</taxon>
        <taxon>Penicillium</taxon>
    </lineage>
</organism>
<evidence type="ECO:0000313" key="3">
    <source>
        <dbReference type="Proteomes" id="UP001149165"/>
    </source>
</evidence>
<accession>A0A9W9FIF2</accession>
<evidence type="ECO:0000256" key="1">
    <source>
        <dbReference type="SAM" id="MobiDB-lite"/>
    </source>
</evidence>
<feature type="region of interest" description="Disordered" evidence="1">
    <location>
        <begin position="92"/>
        <end position="123"/>
    </location>
</feature>
<reference evidence="2" key="1">
    <citation type="submission" date="2022-11" db="EMBL/GenBank/DDBJ databases">
        <authorList>
            <person name="Petersen C."/>
        </authorList>
    </citation>
    <scope>NUCLEOTIDE SEQUENCE</scope>
    <source>
        <strain evidence="2">IBT 30069</strain>
    </source>
</reference>
<sequence>MTTISSSDTAVKVDIYSMGYEAQFAWATVNDNGIVTFLDPEGDTTSCMLDNGLKVGSKCSISSALAAHTTLKSGATSFWSSVLSQTSVAITASPTTSPTRSPKQSSAPTTASTNTCSCAATAG</sequence>
<proteinExistence type="predicted"/>
<dbReference type="EMBL" id="JAPQKH010000004">
    <property type="protein sequence ID" value="KAJ5100806.1"/>
    <property type="molecule type" value="Genomic_DNA"/>
</dbReference>
<protein>
    <submittedName>
        <fullName evidence="2">Uncharacterized protein</fullName>
    </submittedName>
</protein>
<keyword evidence="3" id="KW-1185">Reference proteome</keyword>
<gene>
    <name evidence="2" type="ORF">N7456_006858</name>
</gene>
<dbReference type="OrthoDB" id="4288742at2759"/>
<comment type="caution">
    <text evidence="2">The sequence shown here is derived from an EMBL/GenBank/DDBJ whole genome shotgun (WGS) entry which is preliminary data.</text>
</comment>
<evidence type="ECO:0000313" key="2">
    <source>
        <dbReference type="EMBL" id="KAJ5100806.1"/>
    </source>
</evidence>
<reference evidence="2" key="2">
    <citation type="journal article" date="2023" name="IMA Fungus">
        <title>Comparative genomic study of the Penicillium genus elucidates a diverse pangenome and 15 lateral gene transfer events.</title>
        <authorList>
            <person name="Petersen C."/>
            <person name="Sorensen T."/>
            <person name="Nielsen M.R."/>
            <person name="Sondergaard T.E."/>
            <person name="Sorensen J.L."/>
            <person name="Fitzpatrick D.A."/>
            <person name="Frisvad J.C."/>
            <person name="Nielsen K.L."/>
        </authorList>
    </citation>
    <scope>NUCLEOTIDE SEQUENCE</scope>
    <source>
        <strain evidence="2">IBT 30069</strain>
    </source>
</reference>
<dbReference type="AlphaFoldDB" id="A0A9W9FIF2"/>